<comment type="pathway">
    <text evidence="3">Amino-acid biosynthesis; L-valine biosynthesis; L-valine from pyruvate: step 4/4.</text>
</comment>
<comment type="pathway">
    <text evidence="4">Amino-acid biosynthesis; L-leucine biosynthesis; L-leucine from 3-methyl-2-oxobutanoate: step 4/4.</text>
</comment>
<comment type="catalytic activity">
    <reaction evidence="11 17">
        <text>L-valine + 2-oxoglutarate = 3-methyl-2-oxobutanoate + L-glutamate</text>
        <dbReference type="Rhea" id="RHEA:24813"/>
        <dbReference type="ChEBI" id="CHEBI:11851"/>
        <dbReference type="ChEBI" id="CHEBI:16810"/>
        <dbReference type="ChEBI" id="CHEBI:29985"/>
        <dbReference type="ChEBI" id="CHEBI:57762"/>
        <dbReference type="EC" id="2.6.1.42"/>
    </reaction>
</comment>
<evidence type="ECO:0000313" key="18">
    <source>
        <dbReference type="EMBL" id="TDD52648.1"/>
    </source>
</evidence>
<dbReference type="InterPro" id="IPR001544">
    <property type="entry name" value="Aminotrans_IV"/>
</dbReference>
<evidence type="ECO:0000256" key="17">
    <source>
        <dbReference type="RuleBase" id="RU004517"/>
    </source>
</evidence>
<dbReference type="Proteomes" id="UP000295124">
    <property type="component" value="Unassembled WGS sequence"/>
</dbReference>
<dbReference type="InterPro" id="IPR036038">
    <property type="entry name" value="Aminotransferase-like"/>
</dbReference>
<dbReference type="UniPathway" id="UPA00047">
    <property type="reaction ID" value="UER00058"/>
</dbReference>
<name>A0A4R4Z3Q6_9ACTN</name>
<dbReference type="PANTHER" id="PTHR11825:SF44">
    <property type="entry name" value="BRANCHED-CHAIN-AMINO-ACID AMINOTRANSFERASE"/>
    <property type="match status" value="1"/>
</dbReference>
<evidence type="ECO:0000256" key="8">
    <source>
        <dbReference type="ARBA" id="ARBA00022679"/>
    </source>
</evidence>
<comment type="cofactor">
    <cofactor evidence="1 16">
        <name>pyridoxal 5'-phosphate</name>
        <dbReference type="ChEBI" id="CHEBI:597326"/>
    </cofactor>
</comment>
<dbReference type="InterPro" id="IPR043132">
    <property type="entry name" value="BCAT-like_C"/>
</dbReference>
<evidence type="ECO:0000256" key="14">
    <source>
        <dbReference type="PIRSR" id="PIRSR006468-1"/>
    </source>
</evidence>
<evidence type="ECO:0000256" key="5">
    <source>
        <dbReference type="ARBA" id="ARBA00009320"/>
    </source>
</evidence>
<evidence type="ECO:0000256" key="11">
    <source>
        <dbReference type="ARBA" id="ARBA00048212"/>
    </source>
</evidence>
<dbReference type="CDD" id="cd01557">
    <property type="entry name" value="BCAT_beta_family"/>
    <property type="match status" value="1"/>
</dbReference>
<comment type="catalytic activity">
    <reaction evidence="13 17">
        <text>L-leucine + 2-oxoglutarate = 4-methyl-2-oxopentanoate + L-glutamate</text>
        <dbReference type="Rhea" id="RHEA:18321"/>
        <dbReference type="ChEBI" id="CHEBI:16810"/>
        <dbReference type="ChEBI" id="CHEBI:17865"/>
        <dbReference type="ChEBI" id="CHEBI:29985"/>
        <dbReference type="ChEBI" id="CHEBI:57427"/>
        <dbReference type="EC" id="2.6.1.42"/>
    </reaction>
</comment>
<dbReference type="NCBIfam" id="TIGR01123">
    <property type="entry name" value="ilvE_II"/>
    <property type="match status" value="1"/>
</dbReference>
<dbReference type="InterPro" id="IPR043131">
    <property type="entry name" value="BCAT-like_N"/>
</dbReference>
<keyword evidence="6 17" id="KW-0032">Aminotransferase</keyword>
<evidence type="ECO:0000256" key="13">
    <source>
        <dbReference type="ARBA" id="ARBA00049229"/>
    </source>
</evidence>
<sequence length="402" mass="42949">MTSTSWWLGARGPAAVWAASRAGATVGSSVPGVTAETTASDVWDFAVELRSDPASAEEREGVLAKPTFGLTFTDHMVVANWTLDGGWHDQRVTAYAPLRVSPAAAVLHYSQEIFEGLKAYRHEDGSVWAFRPDRNAARFTASAQRLALPQVPEDAFVAALRALVTVDEAWVPSATDGETSLYLRPYMIATEAALSVRPAHEVLFGVIASPAGPYFDTGPRPVSIWLTTSTVRATPGGTGAAKTGSNYAASLVGLAEATANGCEQVAFVEAIERKWLEEIGSMNMFFVYADGRIVTPELSGSILAGITRASVLELAVDLGHEVEERRISAEEWKDGVRSGEITEVFASGTAAVITPIGRLAWPDGDLTISEETGPVTAKIRAALLDVQYGRVPDTRGWLTRLA</sequence>
<dbReference type="PIRSF" id="PIRSF006468">
    <property type="entry name" value="BCAT1"/>
    <property type="match status" value="1"/>
</dbReference>
<evidence type="ECO:0000256" key="3">
    <source>
        <dbReference type="ARBA" id="ARBA00004931"/>
    </source>
</evidence>
<comment type="catalytic activity">
    <reaction evidence="12 17">
        <text>L-isoleucine + 2-oxoglutarate = (S)-3-methyl-2-oxopentanoate + L-glutamate</text>
        <dbReference type="Rhea" id="RHEA:24801"/>
        <dbReference type="ChEBI" id="CHEBI:16810"/>
        <dbReference type="ChEBI" id="CHEBI:29985"/>
        <dbReference type="ChEBI" id="CHEBI:35146"/>
        <dbReference type="ChEBI" id="CHEBI:58045"/>
        <dbReference type="EC" id="2.6.1.42"/>
    </reaction>
</comment>
<keyword evidence="8 17" id="KW-0808">Transferase</keyword>
<comment type="pathway">
    <text evidence="2">Amino-acid biosynthesis; L-isoleucine biosynthesis; L-isoleucine from 2-oxobutanoate: step 4/4.</text>
</comment>
<evidence type="ECO:0000256" key="6">
    <source>
        <dbReference type="ARBA" id="ARBA00022576"/>
    </source>
</evidence>
<feature type="modified residue" description="N6-(pyridoxal phosphate)lysine" evidence="14">
    <location>
        <position position="242"/>
    </location>
</feature>
<evidence type="ECO:0000256" key="2">
    <source>
        <dbReference type="ARBA" id="ARBA00004824"/>
    </source>
</evidence>
<dbReference type="InterPro" id="IPR033939">
    <property type="entry name" value="BCAT_family"/>
</dbReference>
<evidence type="ECO:0000313" key="19">
    <source>
        <dbReference type="Proteomes" id="UP000295124"/>
    </source>
</evidence>
<protein>
    <recommendedName>
        <fullName evidence="17">Branched-chain-amino-acid aminotransferase</fullName>
        <ecNumber evidence="17">2.6.1.42</ecNumber>
    </recommendedName>
</protein>
<keyword evidence="7 17" id="KW-0028">Amino-acid biosynthesis</keyword>
<dbReference type="GO" id="GO:0009097">
    <property type="term" value="P:isoleucine biosynthetic process"/>
    <property type="evidence" value="ECO:0007669"/>
    <property type="project" value="UniProtKB-UniPathway"/>
</dbReference>
<dbReference type="GO" id="GO:0052654">
    <property type="term" value="F:L-leucine-2-oxoglutarate transaminase activity"/>
    <property type="evidence" value="ECO:0007669"/>
    <property type="project" value="RHEA"/>
</dbReference>
<dbReference type="PANTHER" id="PTHR11825">
    <property type="entry name" value="SUBGROUP IIII AMINOTRANSFERASE"/>
    <property type="match status" value="1"/>
</dbReference>
<comment type="similarity">
    <text evidence="5 15">Belongs to the class-IV pyridoxal-phosphate-dependent aminotransferase family.</text>
</comment>
<dbReference type="Gene3D" id="3.30.470.10">
    <property type="match status" value="1"/>
</dbReference>
<dbReference type="UniPathway" id="UPA00049">
    <property type="reaction ID" value="UER00062"/>
</dbReference>
<dbReference type="GO" id="GO:0009098">
    <property type="term" value="P:L-leucine biosynthetic process"/>
    <property type="evidence" value="ECO:0007669"/>
    <property type="project" value="UniProtKB-UniPathway"/>
</dbReference>
<evidence type="ECO:0000256" key="9">
    <source>
        <dbReference type="ARBA" id="ARBA00022898"/>
    </source>
</evidence>
<dbReference type="EMBL" id="SMKX01000106">
    <property type="protein sequence ID" value="TDD52648.1"/>
    <property type="molecule type" value="Genomic_DNA"/>
</dbReference>
<dbReference type="EC" id="2.6.1.42" evidence="17"/>
<evidence type="ECO:0000256" key="1">
    <source>
        <dbReference type="ARBA" id="ARBA00001933"/>
    </source>
</evidence>
<reference evidence="18 19" key="1">
    <citation type="submission" date="2019-03" db="EMBL/GenBank/DDBJ databases">
        <title>Draft genome sequences of novel Actinobacteria.</title>
        <authorList>
            <person name="Sahin N."/>
            <person name="Ay H."/>
            <person name="Saygin H."/>
        </authorList>
    </citation>
    <scope>NUCLEOTIDE SEQUENCE [LARGE SCALE GENOMIC DNA]</scope>
    <source>
        <strain evidence="18 19">JCM 13523</strain>
    </source>
</reference>
<proteinExistence type="inferred from homology"/>
<dbReference type="Gene3D" id="3.20.10.10">
    <property type="entry name" value="D-amino Acid Aminotransferase, subunit A, domain 2"/>
    <property type="match status" value="1"/>
</dbReference>
<accession>A0A4R4Z3Q6</accession>
<dbReference type="InterPro" id="IPR005786">
    <property type="entry name" value="B_amino_transII"/>
</dbReference>
<keyword evidence="9 16" id="KW-0663">Pyridoxal phosphate</keyword>
<dbReference type="GO" id="GO:0009099">
    <property type="term" value="P:L-valine biosynthetic process"/>
    <property type="evidence" value="ECO:0007669"/>
    <property type="project" value="UniProtKB-UniPathway"/>
</dbReference>
<evidence type="ECO:0000256" key="16">
    <source>
        <dbReference type="RuleBase" id="RU004516"/>
    </source>
</evidence>
<dbReference type="SUPFAM" id="SSF56752">
    <property type="entry name" value="D-aminoacid aminotransferase-like PLP-dependent enzymes"/>
    <property type="match status" value="1"/>
</dbReference>
<comment type="caution">
    <text evidence="18">The sequence shown here is derived from an EMBL/GenBank/DDBJ whole genome shotgun (WGS) entry which is preliminary data.</text>
</comment>
<evidence type="ECO:0000256" key="10">
    <source>
        <dbReference type="ARBA" id="ARBA00023304"/>
    </source>
</evidence>
<keyword evidence="19" id="KW-1185">Reference proteome</keyword>
<dbReference type="PROSITE" id="PS00770">
    <property type="entry name" value="AA_TRANSFER_CLASS_4"/>
    <property type="match status" value="1"/>
</dbReference>
<dbReference type="AlphaFoldDB" id="A0A4R4Z3Q6"/>
<organism evidence="18 19">
    <name type="scientific">Kribbella antibiotica</name>
    <dbReference type="NCBI Taxonomy" id="190195"/>
    <lineage>
        <taxon>Bacteria</taxon>
        <taxon>Bacillati</taxon>
        <taxon>Actinomycetota</taxon>
        <taxon>Actinomycetes</taxon>
        <taxon>Propionibacteriales</taxon>
        <taxon>Kribbellaceae</taxon>
        <taxon>Kribbella</taxon>
    </lineage>
</organism>
<dbReference type="Pfam" id="PF01063">
    <property type="entry name" value="Aminotran_4"/>
    <property type="match status" value="1"/>
</dbReference>
<dbReference type="UniPathway" id="UPA00048">
    <property type="reaction ID" value="UER00073"/>
</dbReference>
<dbReference type="GO" id="GO:0052656">
    <property type="term" value="F:L-isoleucine-2-oxoglutarate transaminase activity"/>
    <property type="evidence" value="ECO:0007669"/>
    <property type="project" value="RHEA"/>
</dbReference>
<gene>
    <name evidence="18" type="ORF">E1263_28995</name>
</gene>
<dbReference type="InterPro" id="IPR018300">
    <property type="entry name" value="Aminotrans_IV_CS"/>
</dbReference>
<evidence type="ECO:0000256" key="15">
    <source>
        <dbReference type="RuleBase" id="RU004106"/>
    </source>
</evidence>
<keyword evidence="10 17" id="KW-0100">Branched-chain amino acid biosynthesis</keyword>
<evidence type="ECO:0000256" key="12">
    <source>
        <dbReference type="ARBA" id="ARBA00048798"/>
    </source>
</evidence>
<dbReference type="GO" id="GO:0052655">
    <property type="term" value="F:L-valine-2-oxoglutarate transaminase activity"/>
    <property type="evidence" value="ECO:0007669"/>
    <property type="project" value="RHEA"/>
</dbReference>
<dbReference type="NCBIfam" id="NF009897">
    <property type="entry name" value="PRK13357.1"/>
    <property type="match status" value="1"/>
</dbReference>
<evidence type="ECO:0000256" key="7">
    <source>
        <dbReference type="ARBA" id="ARBA00022605"/>
    </source>
</evidence>
<evidence type="ECO:0000256" key="4">
    <source>
        <dbReference type="ARBA" id="ARBA00005072"/>
    </source>
</evidence>
<dbReference type="OrthoDB" id="9804984at2"/>